<protein>
    <submittedName>
        <fullName evidence="1">Alpha/beta-hydrolase</fullName>
    </submittedName>
</protein>
<reference evidence="1" key="2">
    <citation type="journal article" date="2022" name="New Phytol.">
        <title>Evolutionary transition to the ectomycorrhizal habit in the genomes of a hyperdiverse lineage of mushroom-forming fungi.</title>
        <authorList>
            <person name="Looney B."/>
            <person name="Miyauchi S."/>
            <person name="Morin E."/>
            <person name="Drula E."/>
            <person name="Courty P.E."/>
            <person name="Kohler A."/>
            <person name="Kuo A."/>
            <person name="LaButti K."/>
            <person name="Pangilinan J."/>
            <person name="Lipzen A."/>
            <person name="Riley R."/>
            <person name="Andreopoulos W."/>
            <person name="He G."/>
            <person name="Johnson J."/>
            <person name="Nolan M."/>
            <person name="Tritt A."/>
            <person name="Barry K.W."/>
            <person name="Grigoriev I.V."/>
            <person name="Nagy L.G."/>
            <person name="Hibbett D."/>
            <person name="Henrissat B."/>
            <person name="Matheny P.B."/>
            <person name="Labbe J."/>
            <person name="Martin F.M."/>
        </authorList>
    </citation>
    <scope>NUCLEOTIDE SEQUENCE</scope>
    <source>
        <strain evidence="1">HHB10654</strain>
    </source>
</reference>
<gene>
    <name evidence="1" type="ORF">BV25DRAFT_796145</name>
</gene>
<dbReference type="EMBL" id="MU277214">
    <property type="protein sequence ID" value="KAI0061134.1"/>
    <property type="molecule type" value="Genomic_DNA"/>
</dbReference>
<accession>A0ACB8SX22</accession>
<proteinExistence type="predicted"/>
<evidence type="ECO:0000313" key="1">
    <source>
        <dbReference type="EMBL" id="KAI0061134.1"/>
    </source>
</evidence>
<reference evidence="1" key="1">
    <citation type="submission" date="2021-03" db="EMBL/GenBank/DDBJ databases">
        <authorList>
            <consortium name="DOE Joint Genome Institute"/>
            <person name="Ahrendt S."/>
            <person name="Looney B.P."/>
            <person name="Miyauchi S."/>
            <person name="Morin E."/>
            <person name="Drula E."/>
            <person name="Courty P.E."/>
            <person name="Chicoki N."/>
            <person name="Fauchery L."/>
            <person name="Kohler A."/>
            <person name="Kuo A."/>
            <person name="Labutti K."/>
            <person name="Pangilinan J."/>
            <person name="Lipzen A."/>
            <person name="Riley R."/>
            <person name="Andreopoulos W."/>
            <person name="He G."/>
            <person name="Johnson J."/>
            <person name="Barry K.W."/>
            <person name="Grigoriev I.V."/>
            <person name="Nagy L."/>
            <person name="Hibbett D."/>
            <person name="Henrissat B."/>
            <person name="Matheny P.B."/>
            <person name="Labbe J."/>
            <person name="Martin F."/>
        </authorList>
    </citation>
    <scope>NUCLEOTIDE SEQUENCE</scope>
    <source>
        <strain evidence="1">HHB10654</strain>
    </source>
</reference>
<comment type="caution">
    <text evidence="1">The sequence shown here is derived from an EMBL/GenBank/DDBJ whole genome shotgun (WGS) entry which is preliminary data.</text>
</comment>
<dbReference type="Proteomes" id="UP000814140">
    <property type="component" value="Unassembled WGS sequence"/>
</dbReference>
<organism evidence="1 2">
    <name type="scientific">Artomyces pyxidatus</name>
    <dbReference type="NCBI Taxonomy" id="48021"/>
    <lineage>
        <taxon>Eukaryota</taxon>
        <taxon>Fungi</taxon>
        <taxon>Dikarya</taxon>
        <taxon>Basidiomycota</taxon>
        <taxon>Agaricomycotina</taxon>
        <taxon>Agaricomycetes</taxon>
        <taxon>Russulales</taxon>
        <taxon>Auriscalpiaceae</taxon>
        <taxon>Artomyces</taxon>
    </lineage>
</organism>
<evidence type="ECO:0000313" key="2">
    <source>
        <dbReference type="Proteomes" id="UP000814140"/>
    </source>
</evidence>
<sequence>MLLSLHSQSYVFDPRPHSPLLVSVKRYWVPRLESKDPGALTLVLMHGVSFHNEQWEPLLEDLYRIMATTDLEVPIRDVWAIEAPTHGESAVLNDAVLHPQAAQSFSSYREYKNAVHLVLSGQGKGIDVDFKTRDLIGVGHSMGCVPLLMSRTLKPTIPWKGAILVEPVIMHPVYDLQLEYSYAARARRRHDVWRSREEARKAFREKALRTWDPRVIDVYVRYGLRDLPTAHYPDKTGVTLKCRTALEIAAYCEPEDRLAAPRQLSSFCANIPTHAIFGSIEDAVPVRNRDFIINEVADRKFRTVKIVEGAGHLCVQENPEGVAEHVYSALAWHSMMAFSSLPETRSKL</sequence>
<keyword evidence="2" id="KW-1185">Reference proteome</keyword>
<name>A0ACB8SX22_9AGAM</name>